<organism evidence="6 7">
    <name type="scientific">Ruegeria atlantica</name>
    <dbReference type="NCBI Taxonomy" id="81569"/>
    <lineage>
        <taxon>Bacteria</taxon>
        <taxon>Pseudomonadati</taxon>
        <taxon>Pseudomonadota</taxon>
        <taxon>Alphaproteobacteria</taxon>
        <taxon>Rhodobacterales</taxon>
        <taxon>Roseobacteraceae</taxon>
        <taxon>Ruegeria</taxon>
    </lineage>
</organism>
<evidence type="ECO:0000256" key="4">
    <source>
        <dbReference type="ARBA" id="ARBA00030169"/>
    </source>
</evidence>
<dbReference type="Pfam" id="PF03737">
    <property type="entry name" value="RraA-like"/>
    <property type="match status" value="1"/>
</dbReference>
<keyword evidence="5" id="KW-0479">Metal-binding</keyword>
<accession>A0A0P1EBU0</accession>
<dbReference type="PANTHER" id="PTHR33254:SF4">
    <property type="entry name" value="4-HYDROXY-4-METHYL-2-OXOGLUTARATE ALDOLASE 3-RELATED"/>
    <property type="match status" value="1"/>
</dbReference>
<dbReference type="GO" id="GO:0016829">
    <property type="term" value="F:lyase activity"/>
    <property type="evidence" value="ECO:0007669"/>
    <property type="project" value="UniProtKB-KW"/>
</dbReference>
<evidence type="ECO:0000256" key="2">
    <source>
        <dbReference type="ARBA" id="ARBA00016549"/>
    </source>
</evidence>
<dbReference type="SUPFAM" id="SSF89562">
    <property type="entry name" value="RraA-like"/>
    <property type="match status" value="1"/>
</dbReference>
<sequence length="232" mass="24120">MIEAPPTLTIKKTLRRPTEAQIAAFKDAPTGFVVDAMFGGGALSNNIQPFGGGRDFECVAAGPALTAECGAADVLAVFASLKFIRPGDIVVSSFSSHSGCAAGGDGLIGMMKNSGAAGFVTDGPLRDYNGIVSVGLPVWCTGITPASPHMSGPGAVGFPIQIGAQEVETGDMIVADQDGVVVVPFEQLDEVIQNLERIKSSEQKQDERVATGLRAPEWVELLLASDRAVFKD</sequence>
<dbReference type="RefSeq" id="WP_058276757.1">
    <property type="nucleotide sequence ID" value="NZ_CYPU01000020.1"/>
</dbReference>
<dbReference type="PANTHER" id="PTHR33254">
    <property type="entry name" value="4-HYDROXY-4-METHYL-2-OXOGLUTARATE ALDOLASE 3-RELATED"/>
    <property type="match status" value="1"/>
</dbReference>
<keyword evidence="5" id="KW-0460">Magnesium</keyword>
<dbReference type="EMBL" id="CYPU01000020">
    <property type="protein sequence ID" value="CUH47011.1"/>
    <property type="molecule type" value="Genomic_DNA"/>
</dbReference>
<proteinExistence type="predicted"/>
<evidence type="ECO:0000256" key="5">
    <source>
        <dbReference type="PIRSR" id="PIRSR605493-1"/>
    </source>
</evidence>
<dbReference type="CDD" id="cd16841">
    <property type="entry name" value="RraA_family"/>
    <property type="match status" value="1"/>
</dbReference>
<name>A0A0P1EBU0_9RHOB</name>
<dbReference type="Gene3D" id="3.50.30.40">
    <property type="entry name" value="Ribonuclease E inhibitor RraA/RraA-like"/>
    <property type="match status" value="1"/>
</dbReference>
<dbReference type="AlphaFoldDB" id="A0A0P1EBU0"/>
<dbReference type="GeneID" id="55492444"/>
<comment type="cofactor">
    <cofactor evidence="1">
        <name>a divalent metal cation</name>
        <dbReference type="ChEBI" id="CHEBI:60240"/>
    </cofactor>
</comment>
<feature type="binding site" evidence="5">
    <location>
        <begin position="104"/>
        <end position="107"/>
    </location>
    <ligand>
        <name>substrate</name>
    </ligand>
</feature>
<reference evidence="6 7" key="1">
    <citation type="submission" date="2015-09" db="EMBL/GenBank/DDBJ databases">
        <authorList>
            <consortium name="Swine Surveillance"/>
        </authorList>
    </citation>
    <scope>NUCLEOTIDE SEQUENCE [LARGE SCALE GENOMIC DNA]</scope>
    <source>
        <strain evidence="6 7">CECT 4292</strain>
    </source>
</reference>
<keyword evidence="6" id="KW-0456">Lyase</keyword>
<gene>
    <name evidence="6" type="primary">proA_2</name>
    <name evidence="6" type="ORF">RUA4292_01178</name>
</gene>
<comment type="cofactor">
    <cofactor evidence="5">
        <name>Mg(2+)</name>
        <dbReference type="ChEBI" id="CHEBI:18420"/>
    </cofactor>
</comment>
<protein>
    <recommendedName>
        <fullName evidence="2">Putative 4-hydroxy-4-methyl-2-oxoglutarate aldolase</fullName>
    </recommendedName>
    <alternativeName>
        <fullName evidence="3">Regulator of ribonuclease activity homolog</fullName>
    </alternativeName>
    <alternativeName>
        <fullName evidence="4">RraA-like protein</fullName>
    </alternativeName>
</protein>
<feature type="binding site" evidence="5">
    <location>
        <position position="126"/>
    </location>
    <ligand>
        <name>substrate</name>
    </ligand>
</feature>
<evidence type="ECO:0000256" key="3">
    <source>
        <dbReference type="ARBA" id="ARBA00029596"/>
    </source>
</evidence>
<feature type="binding site" evidence="5">
    <location>
        <position position="127"/>
    </location>
    <ligand>
        <name>Mg(2+)</name>
        <dbReference type="ChEBI" id="CHEBI:18420"/>
    </ligand>
</feature>
<dbReference type="GO" id="GO:0046872">
    <property type="term" value="F:metal ion binding"/>
    <property type="evidence" value="ECO:0007669"/>
    <property type="project" value="UniProtKB-KW"/>
</dbReference>
<evidence type="ECO:0000313" key="6">
    <source>
        <dbReference type="EMBL" id="CUH47011.1"/>
    </source>
</evidence>
<dbReference type="OrthoDB" id="9812532at2"/>
<dbReference type="InterPro" id="IPR036704">
    <property type="entry name" value="RraA/RraA-like_sf"/>
</dbReference>
<dbReference type="InterPro" id="IPR005493">
    <property type="entry name" value="RraA/RraA-like"/>
</dbReference>
<dbReference type="Proteomes" id="UP000050783">
    <property type="component" value="Unassembled WGS sequence"/>
</dbReference>
<evidence type="ECO:0000256" key="1">
    <source>
        <dbReference type="ARBA" id="ARBA00001968"/>
    </source>
</evidence>
<evidence type="ECO:0000313" key="7">
    <source>
        <dbReference type="Proteomes" id="UP000050783"/>
    </source>
</evidence>